<organism evidence="1 2">
    <name type="scientific">Auriscalpium vulgare</name>
    <dbReference type="NCBI Taxonomy" id="40419"/>
    <lineage>
        <taxon>Eukaryota</taxon>
        <taxon>Fungi</taxon>
        <taxon>Dikarya</taxon>
        <taxon>Basidiomycota</taxon>
        <taxon>Agaricomycotina</taxon>
        <taxon>Agaricomycetes</taxon>
        <taxon>Russulales</taxon>
        <taxon>Auriscalpiaceae</taxon>
        <taxon>Auriscalpium</taxon>
    </lineage>
</organism>
<protein>
    <submittedName>
        <fullName evidence="1">Uncharacterized protein</fullName>
    </submittedName>
</protein>
<gene>
    <name evidence="1" type="ORF">FA95DRAFT_413321</name>
</gene>
<dbReference type="EMBL" id="MU275856">
    <property type="protein sequence ID" value="KAI0050949.1"/>
    <property type="molecule type" value="Genomic_DNA"/>
</dbReference>
<evidence type="ECO:0000313" key="2">
    <source>
        <dbReference type="Proteomes" id="UP000814033"/>
    </source>
</evidence>
<keyword evidence="2" id="KW-1185">Reference proteome</keyword>
<reference evidence="1" key="2">
    <citation type="journal article" date="2022" name="New Phytol.">
        <title>Evolutionary transition to the ectomycorrhizal habit in the genomes of a hyperdiverse lineage of mushroom-forming fungi.</title>
        <authorList>
            <person name="Looney B."/>
            <person name="Miyauchi S."/>
            <person name="Morin E."/>
            <person name="Drula E."/>
            <person name="Courty P.E."/>
            <person name="Kohler A."/>
            <person name="Kuo A."/>
            <person name="LaButti K."/>
            <person name="Pangilinan J."/>
            <person name="Lipzen A."/>
            <person name="Riley R."/>
            <person name="Andreopoulos W."/>
            <person name="He G."/>
            <person name="Johnson J."/>
            <person name="Nolan M."/>
            <person name="Tritt A."/>
            <person name="Barry K.W."/>
            <person name="Grigoriev I.V."/>
            <person name="Nagy L.G."/>
            <person name="Hibbett D."/>
            <person name="Henrissat B."/>
            <person name="Matheny P.B."/>
            <person name="Labbe J."/>
            <person name="Martin F.M."/>
        </authorList>
    </citation>
    <scope>NUCLEOTIDE SEQUENCE</scope>
    <source>
        <strain evidence="1">FP105234-sp</strain>
    </source>
</reference>
<dbReference type="Proteomes" id="UP000814033">
    <property type="component" value="Unassembled WGS sequence"/>
</dbReference>
<evidence type="ECO:0000313" key="1">
    <source>
        <dbReference type="EMBL" id="KAI0050949.1"/>
    </source>
</evidence>
<accession>A0ACB8S337</accession>
<reference evidence="1" key="1">
    <citation type="submission" date="2021-02" db="EMBL/GenBank/DDBJ databases">
        <authorList>
            <consortium name="DOE Joint Genome Institute"/>
            <person name="Ahrendt S."/>
            <person name="Looney B.P."/>
            <person name="Miyauchi S."/>
            <person name="Morin E."/>
            <person name="Drula E."/>
            <person name="Courty P.E."/>
            <person name="Chicoki N."/>
            <person name="Fauchery L."/>
            <person name="Kohler A."/>
            <person name="Kuo A."/>
            <person name="Labutti K."/>
            <person name="Pangilinan J."/>
            <person name="Lipzen A."/>
            <person name="Riley R."/>
            <person name="Andreopoulos W."/>
            <person name="He G."/>
            <person name="Johnson J."/>
            <person name="Barry K.W."/>
            <person name="Grigoriev I.V."/>
            <person name="Nagy L."/>
            <person name="Hibbett D."/>
            <person name="Henrissat B."/>
            <person name="Matheny P.B."/>
            <person name="Labbe J."/>
            <person name="Martin F."/>
        </authorList>
    </citation>
    <scope>NUCLEOTIDE SEQUENCE</scope>
    <source>
        <strain evidence="1">FP105234-sp</strain>
    </source>
</reference>
<name>A0ACB8S337_9AGAM</name>
<sequence length="107" mass="12018">MAQVARGVDFVKRRIGGLDEIGELAGDASDRSLAWKTRRRTLSAGKLILHMPRMPLILRKTRTTTSMRPDTAPRPARLRSDWGHIPAALVDAYGFGHGLRRKRLSIF</sequence>
<comment type="caution">
    <text evidence="1">The sequence shown here is derived from an EMBL/GenBank/DDBJ whole genome shotgun (WGS) entry which is preliminary data.</text>
</comment>
<proteinExistence type="predicted"/>